<dbReference type="InterPro" id="IPR006059">
    <property type="entry name" value="SBP"/>
</dbReference>
<protein>
    <submittedName>
        <fullName evidence="2">Extracellular solute-binding protein</fullName>
    </submittedName>
</protein>
<gene>
    <name evidence="2" type="ORF">ENO26_04130</name>
</gene>
<evidence type="ECO:0000256" key="1">
    <source>
        <dbReference type="SAM" id="MobiDB-lite"/>
    </source>
</evidence>
<reference evidence="2" key="1">
    <citation type="journal article" date="2020" name="mSystems">
        <title>Genome- and Community-Level Interaction Insights into Carbon Utilization and Element Cycling Functions of Hydrothermarchaeota in Hydrothermal Sediment.</title>
        <authorList>
            <person name="Zhou Z."/>
            <person name="Liu Y."/>
            <person name="Xu W."/>
            <person name="Pan J."/>
            <person name="Luo Z.H."/>
            <person name="Li M."/>
        </authorList>
    </citation>
    <scope>NUCLEOTIDE SEQUENCE [LARGE SCALE GENOMIC DNA]</scope>
    <source>
        <strain evidence="2">SpSt-125</strain>
    </source>
</reference>
<sequence length="518" mass="57368">MSQKAKTMTVVLVVIALVIGILVGFAVGKVGVAPTTITQTITQPVTYTITYTTERTVISTVMMSPATTTSPATSPTTSPSPTTTSPVQQYVWTLPNENEIVADLSKRITWSGEVTIEMWDGLGGGDGWVMDHLVDTFNSLFAGKIKVVRVMQGAWSDVYSKLLAGYKAGVQPDVFIVHPTEIPIFAYTVMQPVDNVIKNFGLSRDQYIEWYWDMLWWPDPKTGEKHMMALPLDIHPYAMYINLDLAEKYGIPIPKPGEIKTPDDLLNWLRLAKQKLQTEKTGIYPMGIETGAGNFWFWWSLTPRDLVVGDGTVTNPKPAINSTDGINTFKWFKIAADEGLIVVHPWNELIYGLAMNTTHPVLSWVHGPWAQATFDLIPGFRYAVVALFGGDSPYKVWTSGHIIGLTYGNTPERQKAAEIFAVWLSKHGGPWGAYAGHIPAYKEGWKFPPYANNPHRMQFVEQAKLGAKFLTLHPAIWEIGDHINAHVLNVVNGQETPEEAAQKSEQEALAILAPYAGG</sequence>
<dbReference type="AlphaFoldDB" id="A0A7J2U3I7"/>
<evidence type="ECO:0000313" key="2">
    <source>
        <dbReference type="EMBL" id="HEM66742.1"/>
    </source>
</evidence>
<comment type="caution">
    <text evidence="2">The sequence shown here is derived from an EMBL/GenBank/DDBJ whole genome shotgun (WGS) entry which is preliminary data.</text>
</comment>
<dbReference type="PANTHER" id="PTHR43649:SF12">
    <property type="entry name" value="DIACETYLCHITOBIOSE BINDING PROTEIN DASA"/>
    <property type="match status" value="1"/>
</dbReference>
<dbReference type="SUPFAM" id="SSF53850">
    <property type="entry name" value="Periplasmic binding protein-like II"/>
    <property type="match status" value="1"/>
</dbReference>
<feature type="region of interest" description="Disordered" evidence="1">
    <location>
        <begin position="66"/>
        <end position="85"/>
    </location>
</feature>
<dbReference type="PANTHER" id="PTHR43649">
    <property type="entry name" value="ARABINOSE-BINDING PROTEIN-RELATED"/>
    <property type="match status" value="1"/>
</dbReference>
<proteinExistence type="predicted"/>
<name>A0A7J2U3I7_9CREN</name>
<organism evidence="2">
    <name type="scientific">Ignisphaera aggregans</name>
    <dbReference type="NCBI Taxonomy" id="334771"/>
    <lineage>
        <taxon>Archaea</taxon>
        <taxon>Thermoproteota</taxon>
        <taxon>Thermoprotei</taxon>
        <taxon>Desulfurococcales</taxon>
        <taxon>Desulfurococcaceae</taxon>
        <taxon>Ignisphaera</taxon>
    </lineage>
</organism>
<dbReference type="Pfam" id="PF13416">
    <property type="entry name" value="SBP_bac_8"/>
    <property type="match status" value="1"/>
</dbReference>
<dbReference type="Gene3D" id="3.40.190.10">
    <property type="entry name" value="Periplasmic binding protein-like II"/>
    <property type="match status" value="1"/>
</dbReference>
<dbReference type="InterPro" id="IPR050490">
    <property type="entry name" value="Bact_solute-bd_prot1"/>
</dbReference>
<dbReference type="EMBL" id="DSEU01000028">
    <property type="protein sequence ID" value="HEM66742.1"/>
    <property type="molecule type" value="Genomic_DNA"/>
</dbReference>
<accession>A0A7J2U3I7</accession>